<evidence type="ECO:0000313" key="2">
    <source>
        <dbReference type="Proteomes" id="UP000504630"/>
    </source>
</evidence>
<name>A0A6J2P764_COTGO</name>
<proteinExistence type="predicted"/>
<dbReference type="KEGG" id="cgob:115003547"/>
<dbReference type="GO" id="GO:0032991">
    <property type="term" value="C:protein-containing complex"/>
    <property type="evidence" value="ECO:0007669"/>
    <property type="project" value="TreeGrafter"/>
</dbReference>
<feature type="compositionally biased region" description="Basic and acidic residues" evidence="1">
    <location>
        <begin position="29"/>
        <end position="39"/>
    </location>
</feature>
<dbReference type="Proteomes" id="UP000504630">
    <property type="component" value="Chromosome 24"/>
</dbReference>
<evidence type="ECO:0000313" key="4">
    <source>
        <dbReference type="RefSeq" id="XP_029281249.1"/>
    </source>
</evidence>
<feature type="region of interest" description="Disordered" evidence="1">
    <location>
        <begin position="1"/>
        <end position="44"/>
    </location>
</feature>
<evidence type="ECO:0000313" key="3">
    <source>
        <dbReference type="RefSeq" id="XP_029281248.1"/>
    </source>
</evidence>
<dbReference type="GeneID" id="115003547"/>
<gene>
    <name evidence="3 4" type="primary">rad51ap2</name>
</gene>
<dbReference type="AlphaFoldDB" id="A0A6J2P764"/>
<sequence length="773" mass="86861">MPARISQEPAEGDNEASPFSVIDPAIGSETDREAEEKRFNSGSNAGVELFTSAKVCEMETPLPLYSDVRLSQEVSGPDQIGHFNHHSRTQQFKDEKEDLWQSYSDPPACSLPTDKTQNKTGNEGSCHWKSSPSISQCRPADPPSAEGVRQESHDTVGHQLKEQDQSGCFPLSPDHLKTQEVEYLQTNYEIARIDVKTEINEKEGMASFEEEIKTDEHGKSGISPDLEEKLLQQNKKPIEDTKLSTGDCISDWTEGNISTYGNTLAHIDDEIGNNLECLSDHSYNAVIMEWKMEETTEEKEREKEASVGEETDVHGNSEILGKSEDDHQRVSQQKRDMTEECISECREDNMCRSGHKLTFVNQHEQENKRSCFSDYQHRAEIFMLENKDDLSAFTFPPTSDAVVPSLHELLHSQHADRNPTALNGNDRFSPMPSALTFNDRVGFDTFEKIQLSLDDDGGLSNSRLLTSLAGQLLKTPEQQLYHSMPEAESNDHEEVPEEEEEESEEEMEIFECYTENMAKAFSSRDTSCNELPNCISAASADVIALGWPDQQPNCESSYNSYECFVDDFNAQSGSSTVPSKSDSLASDVNHSPKFQMKKQFDMVLKELKLYFEISLSDFASDSRASTPEQCSDKTEALEGDASNCKEEVERYRDTSSDDADEAGSLEMCGGDAVVSCTSGIGGGEQEVPLGSHLCQDTSMYTAENQKESRDMEQKRKMWSPSFGCQPFLEQLSHRQPEQHRRLEPLRTCTRPIRVGLSKRAKTKHLHRPHPYKC</sequence>
<reference evidence="3 4" key="1">
    <citation type="submission" date="2025-04" db="UniProtKB">
        <authorList>
            <consortium name="RefSeq"/>
        </authorList>
    </citation>
    <scope>IDENTIFICATION</scope>
</reference>
<evidence type="ECO:0000256" key="1">
    <source>
        <dbReference type="SAM" id="MobiDB-lite"/>
    </source>
</evidence>
<dbReference type="InterPro" id="IPR053355">
    <property type="entry name" value="RAD51-associated"/>
</dbReference>
<protein>
    <submittedName>
        <fullName evidence="3 4">RAD51-associated protein 2</fullName>
    </submittedName>
</protein>
<dbReference type="PANTHER" id="PTHR39229">
    <property type="entry name" value="MCG1037962"/>
    <property type="match status" value="1"/>
</dbReference>
<feature type="compositionally biased region" description="Basic and acidic residues" evidence="1">
    <location>
        <begin position="643"/>
        <end position="655"/>
    </location>
</feature>
<feature type="compositionally biased region" description="Polar residues" evidence="1">
    <location>
        <begin position="113"/>
        <end position="136"/>
    </location>
</feature>
<dbReference type="RefSeq" id="XP_029281249.1">
    <property type="nucleotide sequence ID" value="XM_029425389.1"/>
</dbReference>
<keyword evidence="2" id="KW-1185">Reference proteome</keyword>
<dbReference type="OrthoDB" id="9934401at2759"/>
<dbReference type="PANTHER" id="PTHR39229:SF1">
    <property type="entry name" value="RAD51-ASSOCIATED PROTEIN 2"/>
    <property type="match status" value="1"/>
</dbReference>
<feature type="region of interest" description="Disordered" evidence="1">
    <location>
        <begin position="295"/>
        <end position="332"/>
    </location>
</feature>
<organism evidence="2 4">
    <name type="scientific">Cottoperca gobio</name>
    <name type="common">Frogmouth</name>
    <name type="synonym">Aphritis gobio</name>
    <dbReference type="NCBI Taxonomy" id="56716"/>
    <lineage>
        <taxon>Eukaryota</taxon>
        <taxon>Metazoa</taxon>
        <taxon>Chordata</taxon>
        <taxon>Craniata</taxon>
        <taxon>Vertebrata</taxon>
        <taxon>Euteleostomi</taxon>
        <taxon>Actinopterygii</taxon>
        <taxon>Neopterygii</taxon>
        <taxon>Teleostei</taxon>
        <taxon>Neoteleostei</taxon>
        <taxon>Acanthomorphata</taxon>
        <taxon>Eupercaria</taxon>
        <taxon>Perciformes</taxon>
        <taxon>Notothenioidei</taxon>
        <taxon>Bovichtidae</taxon>
        <taxon>Cottoperca</taxon>
    </lineage>
</organism>
<feature type="region of interest" description="Disordered" evidence="1">
    <location>
        <begin position="75"/>
        <end position="149"/>
    </location>
</feature>
<feature type="region of interest" description="Disordered" evidence="1">
    <location>
        <begin position="622"/>
        <end position="664"/>
    </location>
</feature>
<dbReference type="RefSeq" id="XP_029281248.1">
    <property type="nucleotide sequence ID" value="XM_029425388.1"/>
</dbReference>
<accession>A0A6J2P764</accession>